<accession>A0A2K9V8H9</accession>
<reference evidence="1" key="1">
    <citation type="submission" date="2018-01" db="EMBL/GenBank/DDBJ databases">
        <title>Draft genome sequence of Bandra megavirus.</title>
        <authorList>
            <person name="Chatterjee A."/>
            <person name="Yadav R."/>
            <person name="Kondabagil K."/>
        </authorList>
    </citation>
    <scope>NUCLEOTIDE SEQUENCE</scope>
    <source>
        <strain evidence="1">KK-1</strain>
    </source>
</reference>
<name>A0A2K9V8H9_9VIRU</name>
<dbReference type="EMBL" id="MG779343">
    <property type="protein sequence ID" value="AUV58496.1"/>
    <property type="molecule type" value="Genomic_DNA"/>
</dbReference>
<organism evidence="1">
    <name type="scientific">Bandra megavirus</name>
    <dbReference type="NCBI Taxonomy" id="2071566"/>
    <lineage>
        <taxon>Viruses</taxon>
        <taxon>Varidnaviria</taxon>
        <taxon>Bamfordvirae</taxon>
        <taxon>Nucleocytoviricota</taxon>
        <taxon>Megaviricetes</taxon>
        <taxon>Imitervirales</taxon>
        <taxon>Mimiviridae</taxon>
        <taxon>Megamimivirinae</taxon>
        <taxon>Megavirus</taxon>
    </lineage>
</organism>
<protein>
    <submittedName>
        <fullName evidence="1">Uncharacterized protein</fullName>
    </submittedName>
</protein>
<sequence>MNNLIPTHNFGLNGSSDFNSAFNPSQPILFNGYDPKGMFNNHNFINRNDILYNNLNKTLINEEIHEYSVMIDSKDRNYQKYTDPFQYKVTFNPLHKTTEYIDGVKIIHEQPNPVINGKFEKVRYIKLEHVIMPFYTDVKLSQNKIDDEIIERWKINTNKPLTDNLYTVLSLENYGDVNYKSTNDVLSESFATIYFDKKINNTHYLGKAQNGIKIFPQDQLAKIDKIEIKFLDPYGNPLTCPHVDKSIKSDMICECEDPTGDDYTDCFKHNLFHPLNPIFQHHLHFKIGVLEPRLNKLTFN</sequence>
<proteinExistence type="predicted"/>
<evidence type="ECO:0000313" key="1">
    <source>
        <dbReference type="EMBL" id="AUV58496.1"/>
    </source>
</evidence>